<dbReference type="Proteomes" id="UP000287352">
    <property type="component" value="Unassembled WGS sequence"/>
</dbReference>
<keyword evidence="3" id="KW-1185">Reference proteome</keyword>
<name>A0A402AAI6_9CHLR</name>
<dbReference type="AlphaFoldDB" id="A0A402AAI6"/>
<dbReference type="RefSeq" id="WP_126583341.1">
    <property type="nucleotide sequence ID" value="NZ_BIFR01000002.1"/>
</dbReference>
<evidence type="ECO:0000313" key="2">
    <source>
        <dbReference type="EMBL" id="GCE15941.1"/>
    </source>
</evidence>
<organism evidence="2 3">
    <name type="scientific">Tengunoibacter tsumagoiensis</name>
    <dbReference type="NCBI Taxonomy" id="2014871"/>
    <lineage>
        <taxon>Bacteria</taxon>
        <taxon>Bacillati</taxon>
        <taxon>Chloroflexota</taxon>
        <taxon>Ktedonobacteria</taxon>
        <taxon>Ktedonobacterales</taxon>
        <taxon>Dictyobacteraceae</taxon>
        <taxon>Tengunoibacter</taxon>
    </lineage>
</organism>
<feature type="domain" description="ThuA-like" evidence="1">
    <location>
        <begin position="6"/>
        <end position="222"/>
    </location>
</feature>
<accession>A0A402AAI6</accession>
<evidence type="ECO:0000259" key="1">
    <source>
        <dbReference type="Pfam" id="PF06283"/>
    </source>
</evidence>
<dbReference type="Pfam" id="PF06283">
    <property type="entry name" value="ThuA"/>
    <property type="match status" value="1"/>
</dbReference>
<comment type="caution">
    <text evidence="2">The sequence shown here is derived from an EMBL/GenBank/DDBJ whole genome shotgun (WGS) entry which is preliminary data.</text>
</comment>
<dbReference type="PIRSF" id="PIRSF030013">
    <property type="entry name" value="ThuA"/>
    <property type="match status" value="1"/>
</dbReference>
<dbReference type="InterPro" id="IPR029062">
    <property type="entry name" value="Class_I_gatase-like"/>
</dbReference>
<protein>
    <submittedName>
        <fullName evidence="2">Trehalose utilization protein ThuA</fullName>
    </submittedName>
</protein>
<sequence length="242" mass="27564">MTAPIRVTIWNEYRHERHSEVVAKVYPEGIHGTLANALGKEEGYSVRTATLDEPEHGLTQEVLDNTDVLIWWGHMAHGEVRDEIVDRVQKRVLAGMGLVALHSAHYSKIFRRLLGTECDLKWREADDHERLWVIAHGHPITEGIGDYIELEHEEMYGEPFGIPEPETLVFVSWFSGGEVFRSGCCYTRGQGRIFYFRPGHETIPTYHNPEIQRVISNSVRWAAPTAAVKKSLVIGNTQPLEK</sequence>
<reference evidence="3" key="1">
    <citation type="submission" date="2018-12" db="EMBL/GenBank/DDBJ databases">
        <title>Tengunoibacter tsumagoiensis gen. nov., sp. nov., Dictyobacter kobayashii sp. nov., D. alpinus sp. nov., and D. joshuensis sp. nov. and description of Dictyobacteraceae fam. nov. within the order Ktedonobacterales isolated from Tengu-no-mugimeshi.</title>
        <authorList>
            <person name="Wang C.M."/>
            <person name="Zheng Y."/>
            <person name="Sakai Y."/>
            <person name="Toyoda A."/>
            <person name="Minakuchi Y."/>
            <person name="Abe K."/>
            <person name="Yokota A."/>
            <person name="Yabe S."/>
        </authorList>
    </citation>
    <scope>NUCLEOTIDE SEQUENCE [LARGE SCALE GENOMIC DNA]</scope>
    <source>
        <strain evidence="3">Uno3</strain>
    </source>
</reference>
<dbReference type="Gene3D" id="3.40.50.880">
    <property type="match status" value="1"/>
</dbReference>
<dbReference type="InterPro" id="IPR029010">
    <property type="entry name" value="ThuA-like"/>
</dbReference>
<proteinExistence type="predicted"/>
<dbReference type="InterPro" id="IPR009381">
    <property type="entry name" value="Trehalose_catabolism_ThuA_prok"/>
</dbReference>
<gene>
    <name evidence="2" type="ORF">KTT_58000</name>
</gene>
<dbReference type="SUPFAM" id="SSF52317">
    <property type="entry name" value="Class I glutamine amidotransferase-like"/>
    <property type="match status" value="1"/>
</dbReference>
<dbReference type="EMBL" id="BIFR01000002">
    <property type="protein sequence ID" value="GCE15941.1"/>
    <property type="molecule type" value="Genomic_DNA"/>
</dbReference>
<evidence type="ECO:0000313" key="3">
    <source>
        <dbReference type="Proteomes" id="UP000287352"/>
    </source>
</evidence>
<dbReference type="OrthoDB" id="252909at2"/>